<name>A0A8J5S6N5_ZIZPA</name>
<dbReference type="Proteomes" id="UP000729402">
    <property type="component" value="Unassembled WGS sequence"/>
</dbReference>
<dbReference type="AlphaFoldDB" id="A0A8J5S6N5"/>
<evidence type="ECO:0000313" key="1">
    <source>
        <dbReference type="EMBL" id="KAG8065608.1"/>
    </source>
</evidence>
<dbReference type="EMBL" id="JAAALK010000285">
    <property type="protein sequence ID" value="KAG8065608.1"/>
    <property type="molecule type" value="Genomic_DNA"/>
</dbReference>
<proteinExistence type="predicted"/>
<gene>
    <name evidence="1" type="ORF">GUJ93_ZPchr0004g39656</name>
</gene>
<protein>
    <submittedName>
        <fullName evidence="1">Uncharacterized protein</fullName>
    </submittedName>
</protein>
<reference evidence="1" key="2">
    <citation type="submission" date="2021-02" db="EMBL/GenBank/DDBJ databases">
        <authorList>
            <person name="Kimball J.A."/>
            <person name="Haas M.W."/>
            <person name="Macchietto M."/>
            <person name="Kono T."/>
            <person name="Duquette J."/>
            <person name="Shao M."/>
        </authorList>
    </citation>
    <scope>NUCLEOTIDE SEQUENCE</scope>
    <source>
        <tissue evidence="1">Fresh leaf tissue</tissue>
    </source>
</reference>
<organism evidence="1 2">
    <name type="scientific">Zizania palustris</name>
    <name type="common">Northern wild rice</name>
    <dbReference type="NCBI Taxonomy" id="103762"/>
    <lineage>
        <taxon>Eukaryota</taxon>
        <taxon>Viridiplantae</taxon>
        <taxon>Streptophyta</taxon>
        <taxon>Embryophyta</taxon>
        <taxon>Tracheophyta</taxon>
        <taxon>Spermatophyta</taxon>
        <taxon>Magnoliopsida</taxon>
        <taxon>Liliopsida</taxon>
        <taxon>Poales</taxon>
        <taxon>Poaceae</taxon>
        <taxon>BOP clade</taxon>
        <taxon>Oryzoideae</taxon>
        <taxon>Oryzeae</taxon>
        <taxon>Zizaniinae</taxon>
        <taxon>Zizania</taxon>
    </lineage>
</organism>
<keyword evidence="2" id="KW-1185">Reference proteome</keyword>
<reference evidence="1" key="1">
    <citation type="journal article" date="2021" name="bioRxiv">
        <title>Whole Genome Assembly and Annotation of Northern Wild Rice, Zizania palustris L., Supports a Whole Genome Duplication in the Zizania Genus.</title>
        <authorList>
            <person name="Haas M."/>
            <person name="Kono T."/>
            <person name="Macchietto M."/>
            <person name="Millas R."/>
            <person name="McGilp L."/>
            <person name="Shao M."/>
            <person name="Duquette J."/>
            <person name="Hirsch C.N."/>
            <person name="Kimball J."/>
        </authorList>
    </citation>
    <scope>NUCLEOTIDE SEQUENCE</scope>
    <source>
        <tissue evidence="1">Fresh leaf tissue</tissue>
    </source>
</reference>
<comment type="caution">
    <text evidence="1">The sequence shown here is derived from an EMBL/GenBank/DDBJ whole genome shotgun (WGS) entry which is preliminary data.</text>
</comment>
<evidence type="ECO:0000313" key="2">
    <source>
        <dbReference type="Proteomes" id="UP000729402"/>
    </source>
</evidence>
<accession>A0A8J5S6N5</accession>
<sequence length="68" mass="7479">MGRIGCSSERLRFNVSEKSAKIYQMSVASMAWNSTDERVMGRRACTDAAPSAALMAYRCDEIEAIAVN</sequence>